<dbReference type="Proteomes" id="UP001187192">
    <property type="component" value="Unassembled WGS sequence"/>
</dbReference>
<dbReference type="InterPro" id="IPR023213">
    <property type="entry name" value="CAT-like_dom_sf"/>
</dbReference>
<dbReference type="GO" id="GO:0016747">
    <property type="term" value="F:acyltransferase activity, transferring groups other than amino-acyl groups"/>
    <property type="evidence" value="ECO:0007669"/>
    <property type="project" value="TreeGrafter"/>
</dbReference>
<evidence type="ECO:0000313" key="2">
    <source>
        <dbReference type="EMBL" id="GMN35322.1"/>
    </source>
</evidence>
<keyword evidence="3" id="KW-1185">Reference proteome</keyword>
<organism evidence="2 3">
    <name type="scientific">Ficus carica</name>
    <name type="common">Common fig</name>
    <dbReference type="NCBI Taxonomy" id="3494"/>
    <lineage>
        <taxon>Eukaryota</taxon>
        <taxon>Viridiplantae</taxon>
        <taxon>Streptophyta</taxon>
        <taxon>Embryophyta</taxon>
        <taxon>Tracheophyta</taxon>
        <taxon>Spermatophyta</taxon>
        <taxon>Magnoliopsida</taxon>
        <taxon>eudicotyledons</taxon>
        <taxon>Gunneridae</taxon>
        <taxon>Pentapetalae</taxon>
        <taxon>rosids</taxon>
        <taxon>fabids</taxon>
        <taxon>Rosales</taxon>
        <taxon>Moraceae</taxon>
        <taxon>Ficeae</taxon>
        <taxon>Ficus</taxon>
    </lineage>
</organism>
<evidence type="ECO:0000256" key="1">
    <source>
        <dbReference type="ARBA" id="ARBA00009861"/>
    </source>
</evidence>
<gene>
    <name evidence="2" type="ORF">TIFTF001_005222</name>
</gene>
<comment type="similarity">
    <text evidence="1">Belongs to the plant acyltransferase family.</text>
</comment>
<dbReference type="EMBL" id="BTGU01000005">
    <property type="protein sequence ID" value="GMN35322.1"/>
    <property type="molecule type" value="Genomic_DNA"/>
</dbReference>
<accession>A0AA88CZ57</accession>
<name>A0AA88CZ57_FICCA</name>
<dbReference type="PANTHER" id="PTHR31642">
    <property type="entry name" value="TRICHOTHECENE 3-O-ACETYLTRANSFERASE"/>
    <property type="match status" value="1"/>
</dbReference>
<dbReference type="InterPro" id="IPR050317">
    <property type="entry name" value="Plant_Fungal_Acyltransferase"/>
</dbReference>
<reference evidence="2" key="1">
    <citation type="submission" date="2023-07" db="EMBL/GenBank/DDBJ databases">
        <title>draft genome sequence of fig (Ficus carica).</title>
        <authorList>
            <person name="Takahashi T."/>
            <person name="Nishimura K."/>
        </authorList>
    </citation>
    <scope>NUCLEOTIDE SEQUENCE</scope>
</reference>
<evidence type="ECO:0000313" key="3">
    <source>
        <dbReference type="Proteomes" id="UP001187192"/>
    </source>
</evidence>
<comment type="caution">
    <text evidence="2">The sequence shown here is derived from an EMBL/GenBank/DDBJ whole genome shotgun (WGS) entry which is preliminary data.</text>
</comment>
<dbReference type="Gene3D" id="3.30.559.10">
    <property type="entry name" value="Chloramphenicol acetyltransferase-like domain"/>
    <property type="match status" value="2"/>
</dbReference>
<proteinExistence type="inferred from homology"/>
<sequence length="503" mass="54978">MAAKNENYRRSVSVTRAVSVYPKILHPQSKILSLSNLDRQCPTLMYMVLFYSPPCDANYAGHRSVCSVFDSLRCGLEEALAIWYPAAGRLSLSPSDGKLNLWCNNKGAILAEATTETRISELGDLTQYNDFFERLVFKPDFGGNFSEMPLVVAQVTKFGCGGYSIGIGTSHSLFDGPASYNFLSAWAFSSAMMKAQKKHNNSLEMFKPVHERATLLMLGSSSTTSTNSQAPKGIDHKLASKLISNYNYHPKTGAAAIDHLLQLIMQATADDQRNFQKIGTSTTTAAGSSNDIRKGFVFKTFHLSGAFVESLKRKVLEEGGTGGFSCSSFEVVATLLWKARTKAMGLRKEKMACLQFAVDTRNKLVPPLPNGFSGNAYVLASVALSAGEVEKLGFKAIIEKIRVAKDSVNNDYVKAYMEGLLGPQASLPPLKELTLVSDWTRMPFHKLGFFNAGSAFVSPLVPPIPQVAYFIQNPDDNLAVDVRIGLPPQILNVFSSYFFAGSQ</sequence>
<dbReference type="PANTHER" id="PTHR31642:SF145">
    <property type="entry name" value="BRASSINOSTEROID-RELATED ACYLTRANSFERASE 1"/>
    <property type="match status" value="1"/>
</dbReference>
<dbReference type="Pfam" id="PF02458">
    <property type="entry name" value="Transferase"/>
    <property type="match status" value="1"/>
</dbReference>
<protein>
    <submittedName>
        <fullName evidence="2">Uncharacterized protein</fullName>
    </submittedName>
</protein>
<dbReference type="AlphaFoldDB" id="A0AA88CZ57"/>